<evidence type="ECO:0000256" key="1">
    <source>
        <dbReference type="SAM" id="Phobius"/>
    </source>
</evidence>
<gene>
    <name evidence="2" type="ORF">EMQ25_09915</name>
</gene>
<dbReference type="AlphaFoldDB" id="A0A433XAS7"/>
<dbReference type="EMBL" id="RZNJ01000003">
    <property type="protein sequence ID" value="RUT31175.1"/>
    <property type="molecule type" value="Genomic_DNA"/>
</dbReference>
<comment type="caution">
    <text evidence="2">The sequence shown here is derived from an EMBL/GenBank/DDBJ whole genome shotgun (WGS) entry which is preliminary data.</text>
</comment>
<keyword evidence="1" id="KW-0812">Transmembrane</keyword>
<dbReference type="RefSeq" id="WP_127188421.1">
    <property type="nucleotide sequence ID" value="NZ_RZNJ01000003.1"/>
</dbReference>
<keyword evidence="1" id="KW-0472">Membrane</keyword>
<evidence type="ECO:0000313" key="3">
    <source>
        <dbReference type="Proteomes" id="UP000281547"/>
    </source>
</evidence>
<sequence>MTKAATPNPIRAGLLCRCPRCGEGPLFSGFLAVAPGCSRCGLDFGFADSGDGPAIFVIFVAGFAIIALAMVTEAIFHLHPLMHLALWLPGTVLLCLALLRPFKGVMIALQFHNDAQEGRSE</sequence>
<reference evidence="2 3" key="1">
    <citation type="journal article" date="2016" name="Int. J. Syst. Evol. Microbiol.">
        <title>Arsenicitalea aurantiaca gen. nov., sp. nov., a new member of the family Hyphomicrobiaceae, isolated from high-arsenic sediment.</title>
        <authorList>
            <person name="Mu Y."/>
            <person name="Zhou L."/>
            <person name="Zeng X.C."/>
            <person name="Liu L."/>
            <person name="Pan Y."/>
            <person name="Chen X."/>
            <person name="Wang J."/>
            <person name="Li S."/>
            <person name="Li W.J."/>
            <person name="Wang Y."/>
        </authorList>
    </citation>
    <scope>NUCLEOTIDE SEQUENCE [LARGE SCALE GENOMIC DNA]</scope>
    <source>
        <strain evidence="2 3">42-50</strain>
    </source>
</reference>
<keyword evidence="1" id="KW-1133">Transmembrane helix</keyword>
<accession>A0A433XAS7</accession>
<name>A0A433XAS7_9HYPH</name>
<dbReference type="Proteomes" id="UP000281547">
    <property type="component" value="Unassembled WGS sequence"/>
</dbReference>
<keyword evidence="3" id="KW-1185">Reference proteome</keyword>
<organism evidence="2 3">
    <name type="scientific">Arsenicitalea aurantiaca</name>
    <dbReference type="NCBI Taxonomy" id="1783274"/>
    <lineage>
        <taxon>Bacteria</taxon>
        <taxon>Pseudomonadati</taxon>
        <taxon>Pseudomonadota</taxon>
        <taxon>Alphaproteobacteria</taxon>
        <taxon>Hyphomicrobiales</taxon>
        <taxon>Devosiaceae</taxon>
        <taxon>Arsenicitalea</taxon>
    </lineage>
</organism>
<protein>
    <submittedName>
        <fullName evidence="2">DUF983 domain-containing protein</fullName>
    </submittedName>
</protein>
<dbReference type="InterPro" id="IPR009325">
    <property type="entry name" value="DUF983"/>
</dbReference>
<dbReference type="Pfam" id="PF06170">
    <property type="entry name" value="DUF983"/>
    <property type="match status" value="1"/>
</dbReference>
<dbReference type="OrthoDB" id="9799456at2"/>
<evidence type="ECO:0000313" key="2">
    <source>
        <dbReference type="EMBL" id="RUT31175.1"/>
    </source>
</evidence>
<proteinExistence type="predicted"/>
<feature type="transmembrane region" description="Helical" evidence="1">
    <location>
        <begin position="54"/>
        <end position="75"/>
    </location>
</feature>
<feature type="transmembrane region" description="Helical" evidence="1">
    <location>
        <begin position="81"/>
        <end position="99"/>
    </location>
</feature>